<dbReference type="PANTHER" id="PTHR43527:SF2">
    <property type="entry name" value="4-DIPHOSPHOCYTIDYL-2-C-METHYL-D-ERYTHRITOL KINASE, CHLOROPLASTIC"/>
    <property type="match status" value="1"/>
</dbReference>
<dbReference type="Proteomes" id="UP001364472">
    <property type="component" value="Unassembled WGS sequence"/>
</dbReference>
<evidence type="ECO:0000256" key="3">
    <source>
        <dbReference type="ARBA" id="ARBA00017473"/>
    </source>
</evidence>
<dbReference type="PIRSF" id="PIRSF010376">
    <property type="entry name" value="IspE"/>
    <property type="match status" value="1"/>
</dbReference>
<name>A0AAW9R493_9GAMM</name>
<dbReference type="SUPFAM" id="SSF54211">
    <property type="entry name" value="Ribosomal protein S5 domain 2-like"/>
    <property type="match status" value="1"/>
</dbReference>
<dbReference type="EMBL" id="JBBDHC010000023">
    <property type="protein sequence ID" value="MEJ1250570.1"/>
    <property type="molecule type" value="Genomic_DNA"/>
</dbReference>
<dbReference type="Pfam" id="PF08544">
    <property type="entry name" value="GHMP_kinases_C"/>
    <property type="match status" value="1"/>
</dbReference>
<evidence type="ECO:0000259" key="12">
    <source>
        <dbReference type="Pfam" id="PF08544"/>
    </source>
</evidence>
<dbReference type="InterPro" id="IPR004424">
    <property type="entry name" value="IspE"/>
</dbReference>
<evidence type="ECO:0000256" key="5">
    <source>
        <dbReference type="ARBA" id="ARBA00022741"/>
    </source>
</evidence>
<dbReference type="HAMAP" id="MF_00061">
    <property type="entry name" value="IspE"/>
    <property type="match status" value="1"/>
</dbReference>
<keyword evidence="5 10" id="KW-0547">Nucleotide-binding</keyword>
<dbReference type="InterPro" id="IPR006204">
    <property type="entry name" value="GHMP_kinase_N_dom"/>
</dbReference>
<dbReference type="SUPFAM" id="SSF55060">
    <property type="entry name" value="GHMP Kinase, C-terminal domain"/>
    <property type="match status" value="1"/>
</dbReference>
<dbReference type="EC" id="2.7.1.148" evidence="2 10"/>
<dbReference type="InterPro" id="IPR014721">
    <property type="entry name" value="Ribsml_uS5_D2-typ_fold_subgr"/>
</dbReference>
<evidence type="ECO:0000313" key="14">
    <source>
        <dbReference type="Proteomes" id="UP001364472"/>
    </source>
</evidence>
<sequence>MDTLADLPPTSHAGWSLWPAPAKLNLCLRIVGRREDGYHLLQTVFQLLDWGDIVALRPREDGRILRPRGAAGVAPADDLAVRAAAALRAVAGGDVPGVDIDIDKRIPQGGGFGGGSSDAATVLVALNRLWGLDLSEDALADLGLALGADVPVFVRGRSAFAEGVGERLTPLDLPPRSYLLVDSGINVPTAELFHAPDLTRDCPAMTISGSISGSMGENVFEPVLRARSPAIAAMLDRLAQVGEARVTGTGGGLFVAFDHPDAAQAARQALPGGWRTWVARGVNESPLRQRLAQGAPPG</sequence>
<reference evidence="13 14" key="1">
    <citation type="journal article" date="2016" name="Antonie Van Leeuwenhoek">
        <title>Denitratimonas tolerans gen. nov., sp. nov., a denitrifying bacterium isolated from a bioreactor for tannery wastewater treatment.</title>
        <authorList>
            <person name="Han S.I."/>
            <person name="Kim J.O."/>
            <person name="Lee Y.R."/>
            <person name="Ekpeghere K.I."/>
            <person name="Koh S.C."/>
            <person name="Whang K.S."/>
        </authorList>
    </citation>
    <scope>NUCLEOTIDE SEQUENCE [LARGE SCALE GENOMIC DNA]</scope>
    <source>
        <strain evidence="13 14">KACC 17565</strain>
    </source>
</reference>
<keyword evidence="7 10" id="KW-0067">ATP-binding</keyword>
<gene>
    <name evidence="10 13" type="primary">ispE</name>
    <name evidence="13" type="ORF">WB794_12900</name>
</gene>
<feature type="domain" description="GHMP kinase N-terminal" evidence="11">
    <location>
        <begin position="79"/>
        <end position="156"/>
    </location>
</feature>
<evidence type="ECO:0000256" key="9">
    <source>
        <dbReference type="ARBA" id="ARBA00032554"/>
    </source>
</evidence>
<feature type="active site" evidence="10">
    <location>
        <position position="149"/>
    </location>
</feature>
<evidence type="ECO:0000256" key="2">
    <source>
        <dbReference type="ARBA" id="ARBA00012052"/>
    </source>
</evidence>
<dbReference type="GO" id="GO:0019288">
    <property type="term" value="P:isopentenyl diphosphate biosynthetic process, methylerythritol 4-phosphate pathway"/>
    <property type="evidence" value="ECO:0007669"/>
    <property type="project" value="UniProtKB-UniRule"/>
</dbReference>
<feature type="active site" evidence="10">
    <location>
        <position position="23"/>
    </location>
</feature>
<comment type="function">
    <text evidence="10">Catalyzes the phosphorylation of the position 2 hydroxy group of 4-diphosphocytidyl-2C-methyl-D-erythritol.</text>
</comment>
<protein>
    <recommendedName>
        <fullName evidence="3 10">4-diphosphocytidyl-2-C-methyl-D-erythritol kinase</fullName>
        <shortName evidence="10">CMK</shortName>
        <ecNumber evidence="2 10">2.7.1.148</ecNumber>
    </recommendedName>
    <alternativeName>
        <fullName evidence="9 10">4-(cytidine-5'-diphospho)-2-C-methyl-D-erythritol kinase</fullName>
    </alternativeName>
</protein>
<dbReference type="PANTHER" id="PTHR43527">
    <property type="entry name" value="4-DIPHOSPHOCYTIDYL-2-C-METHYL-D-ERYTHRITOL KINASE, CHLOROPLASTIC"/>
    <property type="match status" value="1"/>
</dbReference>
<dbReference type="GO" id="GO:0016114">
    <property type="term" value="P:terpenoid biosynthetic process"/>
    <property type="evidence" value="ECO:0007669"/>
    <property type="project" value="UniProtKB-UniRule"/>
</dbReference>
<keyword evidence="14" id="KW-1185">Reference proteome</keyword>
<dbReference type="GO" id="GO:0050515">
    <property type="term" value="F:4-(cytidine 5'-diphospho)-2-C-methyl-D-erythritol kinase activity"/>
    <property type="evidence" value="ECO:0007669"/>
    <property type="project" value="UniProtKB-UniRule"/>
</dbReference>
<keyword evidence="8 10" id="KW-0414">Isoprene biosynthesis</keyword>
<dbReference type="Pfam" id="PF00288">
    <property type="entry name" value="GHMP_kinases_N"/>
    <property type="match status" value="1"/>
</dbReference>
<feature type="domain" description="GHMP kinase C-terminal" evidence="12">
    <location>
        <begin position="213"/>
        <end position="271"/>
    </location>
</feature>
<dbReference type="GO" id="GO:0005524">
    <property type="term" value="F:ATP binding"/>
    <property type="evidence" value="ECO:0007669"/>
    <property type="project" value="UniProtKB-UniRule"/>
</dbReference>
<accession>A0AAW9R493</accession>
<evidence type="ECO:0000256" key="4">
    <source>
        <dbReference type="ARBA" id="ARBA00022679"/>
    </source>
</evidence>
<comment type="catalytic activity">
    <reaction evidence="10">
        <text>4-CDP-2-C-methyl-D-erythritol + ATP = 4-CDP-2-C-methyl-D-erythritol 2-phosphate + ADP + H(+)</text>
        <dbReference type="Rhea" id="RHEA:18437"/>
        <dbReference type="ChEBI" id="CHEBI:15378"/>
        <dbReference type="ChEBI" id="CHEBI:30616"/>
        <dbReference type="ChEBI" id="CHEBI:57823"/>
        <dbReference type="ChEBI" id="CHEBI:57919"/>
        <dbReference type="ChEBI" id="CHEBI:456216"/>
        <dbReference type="EC" id="2.7.1.148"/>
    </reaction>
</comment>
<dbReference type="InterPro" id="IPR020568">
    <property type="entry name" value="Ribosomal_Su5_D2-typ_SF"/>
</dbReference>
<feature type="binding site" evidence="10">
    <location>
        <begin position="107"/>
        <end position="117"/>
    </location>
    <ligand>
        <name>ATP</name>
        <dbReference type="ChEBI" id="CHEBI:30616"/>
    </ligand>
</feature>
<comment type="pathway">
    <text evidence="10">Isoprenoid biosynthesis; isopentenyl diphosphate biosynthesis via DXP pathway; isopentenyl diphosphate from 1-deoxy-D-xylulose 5-phosphate: step 3/6.</text>
</comment>
<evidence type="ECO:0000256" key="6">
    <source>
        <dbReference type="ARBA" id="ARBA00022777"/>
    </source>
</evidence>
<evidence type="ECO:0000259" key="11">
    <source>
        <dbReference type="Pfam" id="PF00288"/>
    </source>
</evidence>
<evidence type="ECO:0000256" key="1">
    <source>
        <dbReference type="ARBA" id="ARBA00009684"/>
    </source>
</evidence>
<dbReference type="RefSeq" id="WP_337336273.1">
    <property type="nucleotide sequence ID" value="NZ_JBBDHC010000023.1"/>
</dbReference>
<dbReference type="Gene3D" id="3.30.230.10">
    <property type="match status" value="1"/>
</dbReference>
<evidence type="ECO:0000256" key="10">
    <source>
        <dbReference type="HAMAP-Rule" id="MF_00061"/>
    </source>
</evidence>
<keyword evidence="4 10" id="KW-0808">Transferase</keyword>
<dbReference type="InterPro" id="IPR013750">
    <property type="entry name" value="GHMP_kinase_C_dom"/>
</dbReference>
<comment type="caution">
    <text evidence="13">The sequence shown here is derived from an EMBL/GenBank/DDBJ whole genome shotgun (WGS) entry which is preliminary data.</text>
</comment>
<evidence type="ECO:0000256" key="7">
    <source>
        <dbReference type="ARBA" id="ARBA00022840"/>
    </source>
</evidence>
<dbReference type="InterPro" id="IPR036554">
    <property type="entry name" value="GHMP_kinase_C_sf"/>
</dbReference>
<proteinExistence type="inferred from homology"/>
<dbReference type="AlphaFoldDB" id="A0AAW9R493"/>
<comment type="similarity">
    <text evidence="1 10">Belongs to the GHMP kinase family. IspE subfamily.</text>
</comment>
<dbReference type="NCBIfam" id="TIGR00154">
    <property type="entry name" value="ispE"/>
    <property type="match status" value="1"/>
</dbReference>
<evidence type="ECO:0000313" key="13">
    <source>
        <dbReference type="EMBL" id="MEJ1250570.1"/>
    </source>
</evidence>
<keyword evidence="6 10" id="KW-0418">Kinase</keyword>
<organism evidence="13 14">
    <name type="scientific">Denitratimonas tolerans</name>
    <dbReference type="NCBI Taxonomy" id="1338420"/>
    <lineage>
        <taxon>Bacteria</taxon>
        <taxon>Pseudomonadati</taxon>
        <taxon>Pseudomonadota</taxon>
        <taxon>Gammaproteobacteria</taxon>
        <taxon>Lysobacterales</taxon>
        <taxon>Lysobacteraceae</taxon>
        <taxon>Denitratimonas</taxon>
    </lineage>
</organism>
<dbReference type="Gene3D" id="3.30.70.890">
    <property type="entry name" value="GHMP kinase, C-terminal domain"/>
    <property type="match status" value="1"/>
</dbReference>
<evidence type="ECO:0000256" key="8">
    <source>
        <dbReference type="ARBA" id="ARBA00023229"/>
    </source>
</evidence>